<dbReference type="AlphaFoldDB" id="A0A2U2N7T1"/>
<organism evidence="23 24">
    <name type="scientific">Sediminicurvatus halobius</name>
    <dbReference type="NCBI Taxonomy" id="2182432"/>
    <lineage>
        <taxon>Bacteria</taxon>
        <taxon>Pseudomonadati</taxon>
        <taxon>Pseudomonadota</taxon>
        <taxon>Gammaproteobacteria</taxon>
        <taxon>Chromatiales</taxon>
        <taxon>Ectothiorhodospiraceae</taxon>
        <taxon>Sediminicurvatus</taxon>
    </lineage>
</organism>
<keyword evidence="8" id="KW-1003">Cell membrane</keyword>
<comment type="caution">
    <text evidence="23">The sequence shown here is derived from an EMBL/GenBank/DDBJ whole genome shotgun (WGS) entry which is preliminary data.</text>
</comment>
<evidence type="ECO:0000256" key="17">
    <source>
        <dbReference type="ARBA" id="ARBA00023136"/>
    </source>
</evidence>
<evidence type="ECO:0000256" key="21">
    <source>
        <dbReference type="RuleBase" id="RU004497"/>
    </source>
</evidence>
<evidence type="ECO:0000256" key="9">
    <source>
        <dbReference type="ARBA" id="ARBA00022692"/>
    </source>
</evidence>
<dbReference type="EMBL" id="QFFI01000003">
    <property type="protein sequence ID" value="PWG65190.1"/>
    <property type="molecule type" value="Genomic_DNA"/>
</dbReference>
<keyword evidence="11" id="KW-0479">Metal-binding</keyword>
<dbReference type="SUPFAM" id="SSF50022">
    <property type="entry name" value="ISP domain"/>
    <property type="match status" value="1"/>
</dbReference>
<keyword evidence="9 20" id="KW-0812">Transmembrane</keyword>
<dbReference type="CDD" id="cd03470">
    <property type="entry name" value="Rieske_cytochrome_bc1"/>
    <property type="match status" value="1"/>
</dbReference>
<evidence type="ECO:0000256" key="3">
    <source>
        <dbReference type="ARBA" id="ARBA00010651"/>
    </source>
</evidence>
<keyword evidence="14 20" id="KW-1133">Transmembrane helix</keyword>
<dbReference type="GO" id="GO:0005886">
    <property type="term" value="C:plasma membrane"/>
    <property type="evidence" value="ECO:0007669"/>
    <property type="project" value="UniProtKB-SubCell"/>
</dbReference>
<keyword evidence="12" id="KW-1278">Translocase</keyword>
<dbReference type="InterPro" id="IPR014349">
    <property type="entry name" value="Rieske_Fe-S_prot"/>
</dbReference>
<dbReference type="NCBIfam" id="TIGR01416">
    <property type="entry name" value="Rieske_proteo"/>
    <property type="match status" value="1"/>
</dbReference>
<dbReference type="Proteomes" id="UP000245474">
    <property type="component" value="Unassembled WGS sequence"/>
</dbReference>
<comment type="cofactor">
    <cofactor evidence="20">
        <name>[2Fe-2S] cluster</name>
        <dbReference type="ChEBI" id="CHEBI:190135"/>
    </cofactor>
    <text evidence="20">Binds 1 [2Fe-2S] cluster per subunit.</text>
</comment>
<evidence type="ECO:0000256" key="14">
    <source>
        <dbReference type="ARBA" id="ARBA00022989"/>
    </source>
</evidence>
<comment type="miscellaneous">
    <text evidence="20">The Rieske protein is a high potential 2Fe-2S protein.</text>
</comment>
<dbReference type="Gene3D" id="2.102.10.10">
    <property type="entry name" value="Rieske [2Fe-2S] iron-sulphur domain"/>
    <property type="match status" value="1"/>
</dbReference>
<evidence type="ECO:0000256" key="20">
    <source>
        <dbReference type="RuleBase" id="RU004494"/>
    </source>
</evidence>
<evidence type="ECO:0000256" key="15">
    <source>
        <dbReference type="ARBA" id="ARBA00023004"/>
    </source>
</evidence>
<dbReference type="Gene3D" id="1.20.5.510">
    <property type="entry name" value="Single helix bin"/>
    <property type="match status" value="1"/>
</dbReference>
<dbReference type="InterPro" id="IPR036922">
    <property type="entry name" value="Rieske_2Fe-2S_sf"/>
</dbReference>
<evidence type="ECO:0000256" key="12">
    <source>
        <dbReference type="ARBA" id="ARBA00022967"/>
    </source>
</evidence>
<keyword evidence="24" id="KW-1185">Reference proteome</keyword>
<keyword evidence="7 20" id="KW-0813">Transport</keyword>
<keyword evidence="17 20" id="KW-0472">Membrane</keyword>
<name>A0A2U2N7T1_9GAMM</name>
<dbReference type="InterPro" id="IPR006311">
    <property type="entry name" value="TAT_signal"/>
</dbReference>
<evidence type="ECO:0000256" key="10">
    <source>
        <dbReference type="ARBA" id="ARBA00022714"/>
    </source>
</evidence>
<keyword evidence="18" id="KW-1015">Disulfide bond</keyword>
<evidence type="ECO:0000256" key="5">
    <source>
        <dbReference type="ARBA" id="ARBA00012951"/>
    </source>
</evidence>
<dbReference type="GO" id="GO:0008121">
    <property type="term" value="F:quinol-cytochrome-c reductase activity"/>
    <property type="evidence" value="ECO:0007669"/>
    <property type="project" value="UniProtKB-EC"/>
</dbReference>
<comment type="subunit">
    <text evidence="4 21">The main subunits of complex b-c1 are: cytochrome b, cytochrome c1 and the Rieske protein.</text>
</comment>
<keyword evidence="15" id="KW-0408">Iron</keyword>
<protein>
    <recommendedName>
        <fullName evidence="6 20">Ubiquinol-cytochrome c reductase iron-sulfur subunit</fullName>
        <ecNumber evidence="5 20">7.1.1.8</ecNumber>
    </recommendedName>
</protein>
<dbReference type="InterPro" id="IPR017941">
    <property type="entry name" value="Rieske_2Fe-2S"/>
</dbReference>
<dbReference type="PANTHER" id="PTHR10134">
    <property type="entry name" value="CYTOCHROME B-C1 COMPLEX SUBUNIT RIESKE, MITOCHONDRIAL"/>
    <property type="match status" value="1"/>
</dbReference>
<evidence type="ECO:0000256" key="13">
    <source>
        <dbReference type="ARBA" id="ARBA00022982"/>
    </source>
</evidence>
<evidence type="ECO:0000256" key="16">
    <source>
        <dbReference type="ARBA" id="ARBA00023014"/>
    </source>
</evidence>
<dbReference type="RefSeq" id="WP_109675975.1">
    <property type="nucleotide sequence ID" value="NZ_CP086615.1"/>
</dbReference>
<evidence type="ECO:0000256" key="11">
    <source>
        <dbReference type="ARBA" id="ARBA00022723"/>
    </source>
</evidence>
<evidence type="ECO:0000313" key="23">
    <source>
        <dbReference type="EMBL" id="PWG65190.1"/>
    </source>
</evidence>
<keyword evidence="16" id="KW-0411">Iron-sulfur</keyword>
<reference evidence="23 24" key="1">
    <citation type="submission" date="2018-05" db="EMBL/GenBank/DDBJ databases">
        <title>Spiribacter halobius sp. nov., a moderately halophilic bacterium isolated from marine solar saltern.</title>
        <authorList>
            <person name="Zheng W.-S."/>
            <person name="Lu D.-C."/>
            <person name="Du Z.-J."/>
        </authorList>
    </citation>
    <scope>NUCLEOTIDE SEQUENCE [LARGE SCALE GENOMIC DNA]</scope>
    <source>
        <strain evidence="23 24">E85</strain>
    </source>
</reference>
<evidence type="ECO:0000256" key="1">
    <source>
        <dbReference type="ARBA" id="ARBA00002444"/>
    </source>
</evidence>
<dbReference type="PRINTS" id="PR00162">
    <property type="entry name" value="RIESKE"/>
</dbReference>
<evidence type="ECO:0000256" key="4">
    <source>
        <dbReference type="ARBA" id="ARBA00011649"/>
    </source>
</evidence>
<dbReference type="Pfam" id="PF10399">
    <property type="entry name" value="UCR_Fe-S_N"/>
    <property type="match status" value="1"/>
</dbReference>
<evidence type="ECO:0000256" key="2">
    <source>
        <dbReference type="ARBA" id="ARBA00004162"/>
    </source>
</evidence>
<feature type="transmembrane region" description="Helical" evidence="20">
    <location>
        <begin position="12"/>
        <end position="37"/>
    </location>
</feature>
<dbReference type="PROSITE" id="PS51318">
    <property type="entry name" value="TAT"/>
    <property type="match status" value="1"/>
</dbReference>
<evidence type="ECO:0000256" key="19">
    <source>
        <dbReference type="ARBA" id="ARBA00029351"/>
    </source>
</evidence>
<evidence type="ECO:0000256" key="8">
    <source>
        <dbReference type="ARBA" id="ARBA00022475"/>
    </source>
</evidence>
<evidence type="ECO:0000313" key="24">
    <source>
        <dbReference type="Proteomes" id="UP000245474"/>
    </source>
</evidence>
<gene>
    <name evidence="23" type="primary">petA</name>
    <name evidence="23" type="ORF">DEM34_02645</name>
</gene>
<sequence length="196" mass="21377">MNQEGANRNRRRFLTGAVSVVGGVGVAYTAVPFLAYWNPSARTRAAGAPVEVDVSSLEPGQRITLEWRGSPVWVVRRSEEAIAALEEMSDRLRDPQSQVESQQPAYAQNVYRSVDPEFLVVVPICTHLGCIPSFRPEPGSMGADWNGGFFCPCHGSRFDLAGRVYAGVPAPTNLRVPPHRMAGENRIVIGEDQEAA</sequence>
<evidence type="ECO:0000256" key="18">
    <source>
        <dbReference type="ARBA" id="ARBA00023157"/>
    </source>
</evidence>
<comment type="similarity">
    <text evidence="3">Belongs to the Rieske iron-sulfur protein family.</text>
</comment>
<evidence type="ECO:0000256" key="6">
    <source>
        <dbReference type="ARBA" id="ARBA00019816"/>
    </source>
</evidence>
<evidence type="ECO:0000256" key="7">
    <source>
        <dbReference type="ARBA" id="ARBA00022448"/>
    </source>
</evidence>
<dbReference type="EC" id="7.1.1.8" evidence="5 20"/>
<dbReference type="GO" id="GO:0051537">
    <property type="term" value="F:2 iron, 2 sulfur cluster binding"/>
    <property type="evidence" value="ECO:0007669"/>
    <property type="project" value="UniProtKB-KW"/>
</dbReference>
<dbReference type="InterPro" id="IPR006317">
    <property type="entry name" value="Ubiquinol_cyt_c_Rdtase_Fe-S-su"/>
</dbReference>
<dbReference type="Pfam" id="PF00355">
    <property type="entry name" value="Rieske"/>
    <property type="match status" value="1"/>
</dbReference>
<keyword evidence="10" id="KW-0001">2Fe-2S</keyword>
<feature type="domain" description="Rieske" evidence="22">
    <location>
        <begin position="94"/>
        <end position="188"/>
    </location>
</feature>
<comment type="subcellular location">
    <subcellularLocation>
        <location evidence="2">Cell membrane</location>
        <topology evidence="2">Single-pass membrane protein</topology>
    </subcellularLocation>
</comment>
<dbReference type="OrthoDB" id="9767869at2"/>
<dbReference type="InterPro" id="IPR019470">
    <property type="entry name" value="Ubiq_cytC_Rdtase_Fe-S_su_TAT"/>
</dbReference>
<comment type="function">
    <text evidence="1">Component of the ubiquinol-cytochrome c reductase complex (complex III or cytochrome b-c1 complex), which is a respiratory chain that generates an electrochemical potential coupled to ATP synthesis.</text>
</comment>
<dbReference type="InterPro" id="IPR005805">
    <property type="entry name" value="Rieske_Fe-S_prot_C"/>
</dbReference>
<accession>A0A2U2N7T1</accession>
<keyword evidence="13 20" id="KW-0249">Electron transport</keyword>
<dbReference type="GO" id="GO:0046872">
    <property type="term" value="F:metal ion binding"/>
    <property type="evidence" value="ECO:0007669"/>
    <property type="project" value="UniProtKB-KW"/>
</dbReference>
<comment type="catalytic activity">
    <reaction evidence="19 20">
        <text>a quinol + 2 Fe(III)-[cytochrome c](out) = a quinone + 2 Fe(II)-[cytochrome c](out) + 2 H(+)(out)</text>
        <dbReference type="Rhea" id="RHEA:11484"/>
        <dbReference type="Rhea" id="RHEA-COMP:10350"/>
        <dbReference type="Rhea" id="RHEA-COMP:14399"/>
        <dbReference type="ChEBI" id="CHEBI:15378"/>
        <dbReference type="ChEBI" id="CHEBI:24646"/>
        <dbReference type="ChEBI" id="CHEBI:29033"/>
        <dbReference type="ChEBI" id="CHEBI:29034"/>
        <dbReference type="ChEBI" id="CHEBI:132124"/>
        <dbReference type="EC" id="7.1.1.8"/>
    </reaction>
</comment>
<proteinExistence type="inferred from homology"/>
<dbReference type="PROSITE" id="PS51296">
    <property type="entry name" value="RIESKE"/>
    <property type="match status" value="1"/>
</dbReference>
<evidence type="ECO:0000259" key="22">
    <source>
        <dbReference type="PROSITE" id="PS51296"/>
    </source>
</evidence>